<dbReference type="PANTHER" id="PTHR43150">
    <property type="entry name" value="HYPERKINETIC, ISOFORM M"/>
    <property type="match status" value="1"/>
</dbReference>
<dbReference type="InterPro" id="IPR036812">
    <property type="entry name" value="NAD(P)_OxRdtase_dom_sf"/>
</dbReference>
<dbReference type="PANTHER" id="PTHR43150:SF4">
    <property type="entry name" value="L-GLYCERALDEHYDE 3-PHOSPHATE REDUCTASE"/>
    <property type="match status" value="1"/>
</dbReference>
<name>A0ABN2QEY5_9MICO</name>
<feature type="domain" description="NADP-dependent oxidoreductase" evidence="4">
    <location>
        <begin position="28"/>
        <end position="325"/>
    </location>
</feature>
<sequence>MTYLAAPTRYDTMQYNRIGRSGLKLPALSLGLWHNFGHDRPLDTQRAIVRRAFDLGITHFDLANNYGPPYGSAEENFGRILATDLAPYRDEIIVSSKAGYDMWPGPYGDHGSRKYLLASLDQSLGRLGLDYVDIFYSHRPDPETPIEETMGALVSAVRQGKALYVGISNYSPEQTAAAAAALAAANVPLLIHQPRYSMFDRHIEEGLFPVLEEVGAASIVFSPLAQGLLTDRYLSGDVPADSRAATSRFLSPDRISAEYLERVRGLAEIADERGQSIAQLALSWVLRQPLVASALIGASSVAQLEQNVATLEAPALTEDEIARIEPFAAHGTSLG</sequence>
<evidence type="ECO:0000256" key="3">
    <source>
        <dbReference type="ARBA" id="ARBA00023002"/>
    </source>
</evidence>
<evidence type="ECO:0000256" key="2">
    <source>
        <dbReference type="ARBA" id="ARBA00022857"/>
    </source>
</evidence>
<dbReference type="SUPFAM" id="SSF51430">
    <property type="entry name" value="NAD(P)-linked oxidoreductase"/>
    <property type="match status" value="1"/>
</dbReference>
<keyword evidence="3" id="KW-0560">Oxidoreductase</keyword>
<reference evidence="5 6" key="1">
    <citation type="journal article" date="2019" name="Int. J. Syst. Evol. Microbiol.">
        <title>The Global Catalogue of Microorganisms (GCM) 10K type strain sequencing project: providing services to taxonomists for standard genome sequencing and annotation.</title>
        <authorList>
            <consortium name="The Broad Institute Genomics Platform"/>
            <consortium name="The Broad Institute Genome Sequencing Center for Infectious Disease"/>
            <person name="Wu L."/>
            <person name="Ma J."/>
        </authorList>
    </citation>
    <scope>NUCLEOTIDE SEQUENCE [LARGE SCALE GENOMIC DNA]</scope>
    <source>
        <strain evidence="5 6">JCM 13584</strain>
    </source>
</reference>
<dbReference type="Proteomes" id="UP001499954">
    <property type="component" value="Unassembled WGS sequence"/>
</dbReference>
<accession>A0ABN2QEY5</accession>
<dbReference type="Pfam" id="PF00248">
    <property type="entry name" value="Aldo_ket_red"/>
    <property type="match status" value="1"/>
</dbReference>
<dbReference type="EMBL" id="BAAAMK010000002">
    <property type="protein sequence ID" value="GAA1950965.1"/>
    <property type="molecule type" value="Genomic_DNA"/>
</dbReference>
<dbReference type="InterPro" id="IPR023210">
    <property type="entry name" value="NADP_OxRdtase_dom"/>
</dbReference>
<comment type="caution">
    <text evidence="5">The sequence shown here is derived from an EMBL/GenBank/DDBJ whole genome shotgun (WGS) entry which is preliminary data.</text>
</comment>
<evidence type="ECO:0000256" key="1">
    <source>
        <dbReference type="ARBA" id="ARBA00006515"/>
    </source>
</evidence>
<gene>
    <name evidence="5" type="primary">mgrA_1</name>
    <name evidence="5" type="ORF">GCM10009717_16360</name>
</gene>
<dbReference type="Gene3D" id="3.20.20.100">
    <property type="entry name" value="NADP-dependent oxidoreductase domain"/>
    <property type="match status" value="1"/>
</dbReference>
<protein>
    <submittedName>
        <fullName evidence="5">L-glyceraldehyde 3-phosphate reductase</fullName>
    </submittedName>
</protein>
<evidence type="ECO:0000259" key="4">
    <source>
        <dbReference type="Pfam" id="PF00248"/>
    </source>
</evidence>
<evidence type="ECO:0000313" key="6">
    <source>
        <dbReference type="Proteomes" id="UP001499954"/>
    </source>
</evidence>
<dbReference type="RefSeq" id="WP_157413677.1">
    <property type="nucleotide sequence ID" value="NZ_BAAAMK010000002.1"/>
</dbReference>
<comment type="similarity">
    <text evidence="1">Belongs to the shaker potassium channel beta subunit family.</text>
</comment>
<keyword evidence="6" id="KW-1185">Reference proteome</keyword>
<proteinExistence type="inferred from homology"/>
<keyword evidence="2" id="KW-0521">NADP</keyword>
<evidence type="ECO:0000313" key="5">
    <source>
        <dbReference type="EMBL" id="GAA1950965.1"/>
    </source>
</evidence>
<organism evidence="5 6">
    <name type="scientific">Agromyces allii</name>
    <dbReference type="NCBI Taxonomy" id="393607"/>
    <lineage>
        <taxon>Bacteria</taxon>
        <taxon>Bacillati</taxon>
        <taxon>Actinomycetota</taxon>
        <taxon>Actinomycetes</taxon>
        <taxon>Micrococcales</taxon>
        <taxon>Microbacteriaceae</taxon>
        <taxon>Agromyces</taxon>
    </lineage>
</organism>
<dbReference type="InterPro" id="IPR005399">
    <property type="entry name" value="K_chnl_volt-dep_bsu_KCNAB-rel"/>
</dbReference>